<dbReference type="AlphaFoldDB" id="A0A7W3TJ72"/>
<feature type="transmembrane region" description="Helical" evidence="6">
    <location>
        <begin position="157"/>
        <end position="174"/>
    </location>
</feature>
<feature type="transmembrane region" description="Helical" evidence="6">
    <location>
        <begin position="130"/>
        <end position="151"/>
    </location>
</feature>
<evidence type="ECO:0000313" key="7">
    <source>
        <dbReference type="EMBL" id="MBB1059226.1"/>
    </source>
</evidence>
<evidence type="ECO:0000256" key="4">
    <source>
        <dbReference type="ARBA" id="ARBA00022989"/>
    </source>
</evidence>
<comment type="caution">
    <text evidence="7">The sequence shown here is derived from an EMBL/GenBank/DDBJ whole genome shotgun (WGS) entry which is preliminary data.</text>
</comment>
<dbReference type="Proteomes" id="UP000523196">
    <property type="component" value="Unassembled WGS sequence"/>
</dbReference>
<dbReference type="GO" id="GO:0016020">
    <property type="term" value="C:membrane"/>
    <property type="evidence" value="ECO:0007669"/>
    <property type="project" value="UniProtKB-SubCell"/>
</dbReference>
<dbReference type="Pfam" id="PF03741">
    <property type="entry name" value="TerC"/>
    <property type="match status" value="1"/>
</dbReference>
<feature type="transmembrane region" description="Helical" evidence="6">
    <location>
        <begin position="12"/>
        <end position="37"/>
    </location>
</feature>
<keyword evidence="4 6" id="KW-1133">Transmembrane helix</keyword>
<evidence type="ECO:0000256" key="6">
    <source>
        <dbReference type="SAM" id="Phobius"/>
    </source>
</evidence>
<organism evidence="7 8">
    <name type="scientific">Marilutibacter spongiae</name>
    <dbReference type="NCBI Taxonomy" id="2025720"/>
    <lineage>
        <taxon>Bacteria</taxon>
        <taxon>Pseudomonadati</taxon>
        <taxon>Pseudomonadota</taxon>
        <taxon>Gammaproteobacteria</taxon>
        <taxon>Lysobacterales</taxon>
        <taxon>Lysobacteraceae</taxon>
        <taxon>Marilutibacter</taxon>
    </lineage>
</organism>
<feature type="transmembrane region" description="Helical" evidence="6">
    <location>
        <begin position="49"/>
        <end position="70"/>
    </location>
</feature>
<keyword evidence="3 6" id="KW-0812">Transmembrane</keyword>
<feature type="transmembrane region" description="Helical" evidence="6">
    <location>
        <begin position="186"/>
        <end position="203"/>
    </location>
</feature>
<dbReference type="RefSeq" id="WP_182684863.1">
    <property type="nucleotide sequence ID" value="NZ_JACHTF010000001.1"/>
</dbReference>
<evidence type="ECO:0000313" key="8">
    <source>
        <dbReference type="Proteomes" id="UP000523196"/>
    </source>
</evidence>
<evidence type="ECO:0000256" key="2">
    <source>
        <dbReference type="ARBA" id="ARBA00007511"/>
    </source>
</evidence>
<dbReference type="EMBL" id="JACHTF010000001">
    <property type="protein sequence ID" value="MBB1059226.1"/>
    <property type="molecule type" value="Genomic_DNA"/>
</dbReference>
<feature type="transmembrane region" description="Helical" evidence="6">
    <location>
        <begin position="215"/>
        <end position="233"/>
    </location>
</feature>
<accession>A0A7W3TJ72</accession>
<evidence type="ECO:0000256" key="1">
    <source>
        <dbReference type="ARBA" id="ARBA00004141"/>
    </source>
</evidence>
<gene>
    <name evidence="7" type="ORF">H4F98_01410</name>
</gene>
<dbReference type="InterPro" id="IPR005496">
    <property type="entry name" value="Integral_membrane_TerC"/>
</dbReference>
<protein>
    <submittedName>
        <fullName evidence="7">TerC family protein</fullName>
    </submittedName>
</protein>
<name>A0A7W3TJ72_9GAMM</name>
<evidence type="ECO:0000256" key="3">
    <source>
        <dbReference type="ARBA" id="ARBA00022692"/>
    </source>
</evidence>
<feature type="transmembrane region" description="Helical" evidence="6">
    <location>
        <begin position="76"/>
        <end position="100"/>
    </location>
</feature>
<keyword evidence="5 6" id="KW-0472">Membrane</keyword>
<keyword evidence="8" id="KW-1185">Reference proteome</keyword>
<comment type="similarity">
    <text evidence="2">Belongs to the TerC family.</text>
</comment>
<comment type="subcellular location">
    <subcellularLocation>
        <location evidence="1">Membrane</location>
        <topology evidence="1">Multi-pass membrane protein</topology>
    </subcellularLocation>
</comment>
<dbReference type="PANTHER" id="PTHR30238:SF4">
    <property type="entry name" value="SLL1022 PROTEIN"/>
    <property type="match status" value="1"/>
</dbReference>
<proteinExistence type="inferred from homology"/>
<evidence type="ECO:0000256" key="5">
    <source>
        <dbReference type="ARBA" id="ARBA00023136"/>
    </source>
</evidence>
<reference evidence="7 8" key="1">
    <citation type="submission" date="2020-08" db="EMBL/GenBank/DDBJ databases">
        <authorList>
            <person name="Xu S."/>
            <person name="Li A."/>
        </authorList>
    </citation>
    <scope>NUCLEOTIDE SEQUENCE [LARGE SCALE GENOMIC DNA]</scope>
    <source>
        <strain evidence="7 8">119BY6-57</strain>
    </source>
</reference>
<dbReference type="PANTHER" id="PTHR30238">
    <property type="entry name" value="MEMBRANE BOUND PREDICTED REDOX MODULATOR"/>
    <property type="match status" value="1"/>
</dbReference>
<sequence>MIELLTDPNAWITLFTLSAIEIVLGIDNLVFISIAVSKLPVQRREVARKFGIAVACVSRICLLLTLAWLAGLTHDLFHVFGQGISVRDLVLIVGGGFLLVKGGMEIRDLVHGEPDSEDVHTRPAASFGMVIAQIAVIDIVFSLDSVIAAVGLADQRVIMVVAILLAVGVMLLAARPLGQFIDNNPTIKMLALAFIVLVGVYLIADGFEQHIPRGYIYGAMGFSALVECLNLWAKRREQERLGRT</sequence>